<evidence type="ECO:0000313" key="1">
    <source>
        <dbReference type="EMBL" id="WDE12324.1"/>
    </source>
</evidence>
<dbReference type="EMBL" id="CP059693">
    <property type="protein sequence ID" value="WDE12324.1"/>
    <property type="molecule type" value="Genomic_DNA"/>
</dbReference>
<dbReference type="NCBIfam" id="TIGR02547">
    <property type="entry name" value="casA_cse1"/>
    <property type="match status" value="1"/>
</dbReference>
<organism evidence="1 2">
    <name type="scientific">Thalassomonas haliotis</name>
    <dbReference type="NCBI Taxonomy" id="485448"/>
    <lineage>
        <taxon>Bacteria</taxon>
        <taxon>Pseudomonadati</taxon>
        <taxon>Pseudomonadota</taxon>
        <taxon>Gammaproteobacteria</taxon>
        <taxon>Alteromonadales</taxon>
        <taxon>Colwelliaceae</taxon>
        <taxon>Thalassomonas</taxon>
    </lineage>
</organism>
<dbReference type="InterPro" id="IPR013381">
    <property type="entry name" value="CRISPR-assoc_prot_Cse1"/>
</dbReference>
<dbReference type="Proteomes" id="UP001215231">
    <property type="component" value="Chromosome"/>
</dbReference>
<keyword evidence="2" id="KW-1185">Reference proteome</keyword>
<sequence>MNLINEPWIPVVREDGTQERIVPWQIAETTNPVVDIDAPRADFRGALYQFLIGLLQSTCAVEDADDWEEVWDDGFEADQLKTTFAAFARAFELTANDDIADGAAFMQDFNLPESEIKPISALLIEAPGAKTVKDNLDHFIKSDQVNCLCSSCTATALFTLQLNAPSGGAGHRVGLRGGGPLTTLVLPHNNTEPLWRKLWLNVLNKEHLANAQFNLDASQFPWLADTKTSEKKGSEITPQDNNALQMFWAMPRRISLFRRLEPQTCDLCGKQDEASFMDYKTKNYGVNYDGLWLHPLTPYWFDPKKKKEPLSLKGQKGGLNYSNWLGLVLQDLHKGDQSAKIVNVFNNERTEVFNDVSKARLWCFGYDMDNMKARCWYEHQIPLFQLSPAQLDKMLGWASNLIICARETSSLLRKYVREAWFSRPGDAKGDMSHVSATFWQATEFSFYQMLQQLQQLPADTQFPAQVYQQWLRTLRQSMFQLFDQYTVEAPAEDLNMKRIIFARDNLAKYYFGNNHIKNMAKQAKSPSQQEVNV</sequence>
<protein>
    <submittedName>
        <fullName evidence="1">Type I-E CRISPR-associated protein Cse1/CasA</fullName>
    </submittedName>
</protein>
<dbReference type="CDD" id="cd09729">
    <property type="entry name" value="Cse1_I-E"/>
    <property type="match status" value="1"/>
</dbReference>
<name>A0ABY7VGJ4_9GAMM</name>
<dbReference type="RefSeq" id="WP_274052598.1">
    <property type="nucleotide sequence ID" value="NZ_CP059693.1"/>
</dbReference>
<accession>A0ABY7VGJ4</accession>
<proteinExistence type="predicted"/>
<evidence type="ECO:0000313" key="2">
    <source>
        <dbReference type="Proteomes" id="UP001215231"/>
    </source>
</evidence>
<reference evidence="1 2" key="1">
    <citation type="journal article" date="2022" name="Mar. Drugs">
        <title>Bioassay-Guided Fractionation Leads to the Detection of Cholic Acid Generated by the Rare Thalassomonas sp.</title>
        <authorList>
            <person name="Pheiffer F."/>
            <person name="Schneider Y.K."/>
            <person name="Hansen E.H."/>
            <person name="Andersen J.H."/>
            <person name="Isaksson J."/>
            <person name="Busche T."/>
            <person name="R C."/>
            <person name="Kalinowski J."/>
            <person name="Zyl L.V."/>
            <person name="Trindade M."/>
        </authorList>
    </citation>
    <scope>NUCLEOTIDE SEQUENCE [LARGE SCALE GENOMIC DNA]</scope>
    <source>
        <strain evidence="1 2">A5K-61T</strain>
    </source>
</reference>
<dbReference type="Pfam" id="PF09481">
    <property type="entry name" value="CRISPR_Cse1"/>
    <property type="match status" value="1"/>
</dbReference>
<gene>
    <name evidence="1" type="primary">casA</name>
    <name evidence="1" type="ORF">H3N35_02230</name>
</gene>